<keyword evidence="2" id="KW-1185">Reference proteome</keyword>
<feature type="non-terminal residue" evidence="1">
    <location>
        <position position="1"/>
    </location>
</feature>
<evidence type="ECO:0000313" key="2">
    <source>
        <dbReference type="Proteomes" id="UP000265520"/>
    </source>
</evidence>
<reference evidence="1 2" key="1">
    <citation type="journal article" date="2018" name="Front. Plant Sci.">
        <title>Red Clover (Trifolium pratense) and Zigzag Clover (T. medium) - A Picture of Genomic Similarities and Differences.</title>
        <authorList>
            <person name="Dluhosova J."/>
            <person name="Istvanek J."/>
            <person name="Nedelnik J."/>
            <person name="Repkova J."/>
        </authorList>
    </citation>
    <scope>NUCLEOTIDE SEQUENCE [LARGE SCALE GENOMIC DNA]</scope>
    <source>
        <strain evidence="2">cv. 10/8</strain>
        <tissue evidence="1">Leaf</tissue>
    </source>
</reference>
<dbReference type="AlphaFoldDB" id="A0A392RF19"/>
<dbReference type="Proteomes" id="UP000265520">
    <property type="component" value="Unassembled WGS sequence"/>
</dbReference>
<accession>A0A392RF19</accession>
<organism evidence="1 2">
    <name type="scientific">Trifolium medium</name>
    <dbReference type="NCBI Taxonomy" id="97028"/>
    <lineage>
        <taxon>Eukaryota</taxon>
        <taxon>Viridiplantae</taxon>
        <taxon>Streptophyta</taxon>
        <taxon>Embryophyta</taxon>
        <taxon>Tracheophyta</taxon>
        <taxon>Spermatophyta</taxon>
        <taxon>Magnoliopsida</taxon>
        <taxon>eudicotyledons</taxon>
        <taxon>Gunneridae</taxon>
        <taxon>Pentapetalae</taxon>
        <taxon>rosids</taxon>
        <taxon>fabids</taxon>
        <taxon>Fabales</taxon>
        <taxon>Fabaceae</taxon>
        <taxon>Papilionoideae</taxon>
        <taxon>50 kb inversion clade</taxon>
        <taxon>NPAAA clade</taxon>
        <taxon>Hologalegina</taxon>
        <taxon>IRL clade</taxon>
        <taxon>Trifolieae</taxon>
        <taxon>Trifolium</taxon>
    </lineage>
</organism>
<comment type="caution">
    <text evidence="1">The sequence shown here is derived from an EMBL/GenBank/DDBJ whole genome shotgun (WGS) entry which is preliminary data.</text>
</comment>
<evidence type="ECO:0000313" key="1">
    <source>
        <dbReference type="EMBL" id="MCI34624.1"/>
    </source>
</evidence>
<protein>
    <submittedName>
        <fullName evidence="1">Uncharacterized protein</fullName>
    </submittedName>
</protein>
<proteinExistence type="predicted"/>
<sequence length="45" mass="4893">GLECPIGLAIEVRILQFPHLPPVLLPYLLFLALWLSPEPGGGVSR</sequence>
<dbReference type="EMBL" id="LXQA010215546">
    <property type="protein sequence ID" value="MCI34624.1"/>
    <property type="molecule type" value="Genomic_DNA"/>
</dbReference>
<name>A0A392RF19_9FABA</name>